<feature type="transmembrane region" description="Helical" evidence="1">
    <location>
        <begin position="90"/>
        <end position="110"/>
    </location>
</feature>
<dbReference type="EMBL" id="CP046522">
    <property type="protein sequence ID" value="QGU96688.1"/>
    <property type="molecule type" value="Genomic_DNA"/>
</dbReference>
<sequence length="193" mass="21412">MEEWWVGISNFEKFFWILAVPSSALFIVQMILIVIGIDDNGDILDIDGDLDMDLEPDVPLKLVTLRNAIIFFTIFSWSGIMGLRKDYSKVFTIGLGLILGLAVIAILLFIEKGILKLTESGNMNLNYAIGVIGDVYLTIPSGGERWGKVQVNFQSSLKELDAITYGEELPTGTKIIVTKVENGLLVVERLNKT</sequence>
<evidence type="ECO:0000313" key="2">
    <source>
        <dbReference type="EMBL" id="QGU96688.1"/>
    </source>
</evidence>
<feature type="transmembrane region" description="Helical" evidence="1">
    <location>
        <begin position="14"/>
        <end position="37"/>
    </location>
</feature>
<keyword evidence="1" id="KW-0472">Membrane</keyword>
<dbReference type="Proteomes" id="UP000422764">
    <property type="component" value="Chromosome"/>
</dbReference>
<keyword evidence="1" id="KW-1133">Transmembrane helix</keyword>
<evidence type="ECO:0008006" key="4">
    <source>
        <dbReference type="Google" id="ProtNLM"/>
    </source>
</evidence>
<dbReference type="InterPro" id="IPR012340">
    <property type="entry name" value="NA-bd_OB-fold"/>
</dbReference>
<keyword evidence="1" id="KW-0812">Transmembrane</keyword>
<evidence type="ECO:0000256" key="1">
    <source>
        <dbReference type="SAM" id="Phobius"/>
    </source>
</evidence>
<name>A0A6I6F8F2_9CLOT</name>
<evidence type="ECO:0000313" key="3">
    <source>
        <dbReference type="Proteomes" id="UP000422764"/>
    </source>
</evidence>
<feature type="transmembrane region" description="Helical" evidence="1">
    <location>
        <begin position="58"/>
        <end position="78"/>
    </location>
</feature>
<protein>
    <recommendedName>
        <fullName evidence="4">NfeD-like C-terminal domain-containing protein</fullName>
    </recommendedName>
</protein>
<dbReference type="Gene3D" id="2.40.50.140">
    <property type="entry name" value="Nucleic acid-binding proteins"/>
    <property type="match status" value="1"/>
</dbReference>
<organism evidence="2 3">
    <name type="scientific">Clostridium bovifaecis</name>
    <dbReference type="NCBI Taxonomy" id="2184719"/>
    <lineage>
        <taxon>Bacteria</taxon>
        <taxon>Bacillati</taxon>
        <taxon>Bacillota</taxon>
        <taxon>Clostridia</taxon>
        <taxon>Eubacteriales</taxon>
        <taxon>Clostridiaceae</taxon>
        <taxon>Clostridium</taxon>
    </lineage>
</organism>
<reference evidence="2 3" key="1">
    <citation type="submission" date="2019-12" db="EMBL/GenBank/DDBJ databases">
        <title>Genome sequenceing of Clostridium bovifaecis.</title>
        <authorList>
            <person name="Yao Y."/>
        </authorList>
    </citation>
    <scope>NUCLEOTIDE SEQUENCE [LARGE SCALE GENOMIC DNA]</scope>
    <source>
        <strain evidence="2 3">BXX</strain>
    </source>
</reference>
<accession>A0A6I6F8F2</accession>
<dbReference type="AlphaFoldDB" id="A0A6I6F8F2"/>
<proteinExistence type="predicted"/>
<keyword evidence="3" id="KW-1185">Reference proteome</keyword>
<gene>
    <name evidence="2" type="ORF">GOM49_17790</name>
</gene>